<organism evidence="2 3">
    <name type="scientific">Mucilaginibacter aquariorum</name>
    <dbReference type="NCBI Taxonomy" id="2967225"/>
    <lineage>
        <taxon>Bacteria</taxon>
        <taxon>Pseudomonadati</taxon>
        <taxon>Bacteroidota</taxon>
        <taxon>Sphingobacteriia</taxon>
        <taxon>Sphingobacteriales</taxon>
        <taxon>Sphingobacteriaceae</taxon>
        <taxon>Mucilaginibacter</taxon>
    </lineage>
</organism>
<dbReference type="PANTHER" id="PTHR37305">
    <property type="entry name" value="INTEGRAL MEMBRANE PROTEIN-RELATED"/>
    <property type="match status" value="1"/>
</dbReference>
<proteinExistence type="predicted"/>
<dbReference type="Proteomes" id="UP001204376">
    <property type="component" value="Unassembled WGS sequence"/>
</dbReference>
<dbReference type="EMBL" id="JANHOH010000014">
    <property type="protein sequence ID" value="MCQ6961434.1"/>
    <property type="molecule type" value="Genomic_DNA"/>
</dbReference>
<feature type="transmembrane region" description="Helical" evidence="1">
    <location>
        <begin position="60"/>
        <end position="82"/>
    </location>
</feature>
<keyword evidence="1" id="KW-0812">Transmembrane</keyword>
<dbReference type="CDD" id="cd21809">
    <property type="entry name" value="ABC-2_lan_permease-like"/>
    <property type="match status" value="1"/>
</dbReference>
<feature type="transmembrane region" description="Helical" evidence="1">
    <location>
        <begin position="241"/>
        <end position="259"/>
    </location>
</feature>
<evidence type="ECO:0000256" key="1">
    <source>
        <dbReference type="SAM" id="Phobius"/>
    </source>
</evidence>
<sequence>MKGFLLSFRSEFYKTRKTLGFWGAIILPVLISSLAFVAVYTKSDNFVKMPPMGQWIQFSMIGLGSMGSLLLPIYTIFVAYSVNNVEHKADTWKTLFSLPISRWAVYSAKFLYALFLLFLCLTLFVVFNVAFGNLLSVVKPELKFNEYHIELLLIQVYYKLLLSALGILSIQFLLSLLWADFLKPMGLGFVATITGVILASNNWEYSYLFPYAHPMGAIKSMVKNNNGPARMLEIDIYTKDVYVSLIIAVVVFIAGYYIVQRKSVK</sequence>
<keyword evidence="3" id="KW-1185">Reference proteome</keyword>
<name>A0ABT1T9Y4_9SPHI</name>
<feature type="transmembrane region" description="Helical" evidence="1">
    <location>
        <begin position="21"/>
        <end position="40"/>
    </location>
</feature>
<comment type="caution">
    <text evidence="2">The sequence shown here is derived from an EMBL/GenBank/DDBJ whole genome shotgun (WGS) entry which is preliminary data.</text>
</comment>
<dbReference type="RefSeq" id="WP_256541600.1">
    <property type="nucleotide sequence ID" value="NZ_JANHOH010000014.1"/>
</dbReference>
<reference evidence="2 3" key="1">
    <citation type="submission" date="2022-07" db="EMBL/GenBank/DDBJ databases">
        <title>Mucilaginibacter sp. JC4.</title>
        <authorList>
            <person name="Le V."/>
            <person name="Ko S.-R."/>
            <person name="Ahn C.-Y."/>
            <person name="Oh H.-M."/>
        </authorList>
    </citation>
    <scope>NUCLEOTIDE SEQUENCE [LARGE SCALE GENOMIC DNA]</scope>
    <source>
        <strain evidence="2 3">JC4</strain>
    </source>
</reference>
<dbReference type="Pfam" id="PF12730">
    <property type="entry name" value="ABC2_membrane_4"/>
    <property type="match status" value="1"/>
</dbReference>
<feature type="transmembrane region" description="Helical" evidence="1">
    <location>
        <begin position="156"/>
        <end position="178"/>
    </location>
</feature>
<evidence type="ECO:0000313" key="3">
    <source>
        <dbReference type="Proteomes" id="UP001204376"/>
    </source>
</evidence>
<evidence type="ECO:0000313" key="2">
    <source>
        <dbReference type="EMBL" id="MCQ6961434.1"/>
    </source>
</evidence>
<accession>A0ABT1T9Y4</accession>
<feature type="transmembrane region" description="Helical" evidence="1">
    <location>
        <begin position="110"/>
        <end position="136"/>
    </location>
</feature>
<keyword evidence="1" id="KW-0472">Membrane</keyword>
<feature type="transmembrane region" description="Helical" evidence="1">
    <location>
        <begin position="185"/>
        <end position="203"/>
    </location>
</feature>
<gene>
    <name evidence="2" type="ORF">NPE20_25900</name>
</gene>
<protein>
    <submittedName>
        <fullName evidence="2">ABC transporter permease</fullName>
    </submittedName>
</protein>
<dbReference type="PANTHER" id="PTHR37305:SF1">
    <property type="entry name" value="MEMBRANE PROTEIN"/>
    <property type="match status" value="1"/>
</dbReference>
<keyword evidence="1" id="KW-1133">Transmembrane helix</keyword>